<evidence type="ECO:0000256" key="4">
    <source>
        <dbReference type="ARBA" id="ARBA00022692"/>
    </source>
</evidence>
<evidence type="ECO:0000259" key="8">
    <source>
        <dbReference type="PROSITE" id="PS50928"/>
    </source>
</evidence>
<feature type="transmembrane region" description="Helical" evidence="7">
    <location>
        <begin position="191"/>
        <end position="209"/>
    </location>
</feature>
<feature type="domain" description="ABC transmembrane type-1" evidence="8">
    <location>
        <begin position="95"/>
        <end position="314"/>
    </location>
</feature>
<dbReference type="Pfam" id="PF00528">
    <property type="entry name" value="BPD_transp_1"/>
    <property type="match status" value="1"/>
</dbReference>
<dbReference type="OrthoDB" id="9778910at2"/>
<feature type="transmembrane region" description="Helical" evidence="7">
    <location>
        <begin position="99"/>
        <end position="121"/>
    </location>
</feature>
<reference evidence="9" key="2">
    <citation type="submission" date="2020-09" db="EMBL/GenBank/DDBJ databases">
        <authorList>
            <person name="Sun Q."/>
            <person name="Zhou Y."/>
        </authorList>
    </citation>
    <scope>NUCLEOTIDE SEQUENCE</scope>
    <source>
        <strain evidence="9">CGMCC 1.14988</strain>
    </source>
</reference>
<evidence type="ECO:0000313" key="9">
    <source>
        <dbReference type="EMBL" id="GGI04517.1"/>
    </source>
</evidence>
<keyword evidence="5 7" id="KW-1133">Transmembrane helix</keyword>
<dbReference type="InterPro" id="IPR035906">
    <property type="entry name" value="MetI-like_sf"/>
</dbReference>
<dbReference type="Proteomes" id="UP000650511">
    <property type="component" value="Unassembled WGS sequence"/>
</dbReference>
<dbReference type="Gene3D" id="1.10.3720.10">
    <property type="entry name" value="MetI-like"/>
    <property type="match status" value="1"/>
</dbReference>
<keyword evidence="6 7" id="KW-0472">Membrane</keyword>
<dbReference type="PANTHER" id="PTHR43163:SF6">
    <property type="entry name" value="DIPEPTIDE TRANSPORT SYSTEM PERMEASE PROTEIN DPPB-RELATED"/>
    <property type="match status" value="1"/>
</dbReference>
<dbReference type="GO" id="GO:0055085">
    <property type="term" value="P:transmembrane transport"/>
    <property type="evidence" value="ECO:0007669"/>
    <property type="project" value="InterPro"/>
</dbReference>
<evidence type="ECO:0000256" key="2">
    <source>
        <dbReference type="ARBA" id="ARBA00022448"/>
    </source>
</evidence>
<comment type="subcellular location">
    <subcellularLocation>
        <location evidence="1 7">Cell membrane</location>
        <topology evidence="1 7">Multi-pass membrane protein</topology>
    </subcellularLocation>
</comment>
<dbReference type="SUPFAM" id="SSF161098">
    <property type="entry name" value="MetI-like"/>
    <property type="match status" value="1"/>
</dbReference>
<comment type="caution">
    <text evidence="9">The sequence shown here is derived from an EMBL/GenBank/DDBJ whole genome shotgun (WGS) entry which is preliminary data.</text>
</comment>
<comment type="similarity">
    <text evidence="7">Belongs to the binding-protein-dependent transport system permease family.</text>
</comment>
<dbReference type="RefSeq" id="WP_130649666.1">
    <property type="nucleotide sequence ID" value="NZ_BMHA01000003.1"/>
</dbReference>
<reference evidence="9" key="1">
    <citation type="journal article" date="2014" name="Int. J. Syst. Evol. Microbiol.">
        <title>Complete genome sequence of Corynebacterium casei LMG S-19264T (=DSM 44701T), isolated from a smear-ripened cheese.</title>
        <authorList>
            <consortium name="US DOE Joint Genome Institute (JGI-PGF)"/>
            <person name="Walter F."/>
            <person name="Albersmeier A."/>
            <person name="Kalinowski J."/>
            <person name="Ruckert C."/>
        </authorList>
    </citation>
    <scope>NUCLEOTIDE SEQUENCE</scope>
    <source>
        <strain evidence="9">CGMCC 1.14988</strain>
    </source>
</reference>
<accession>A0A8J3A8V6</accession>
<evidence type="ECO:0000256" key="5">
    <source>
        <dbReference type="ARBA" id="ARBA00022989"/>
    </source>
</evidence>
<keyword evidence="3" id="KW-1003">Cell membrane</keyword>
<dbReference type="GO" id="GO:0005886">
    <property type="term" value="C:plasma membrane"/>
    <property type="evidence" value="ECO:0007669"/>
    <property type="project" value="UniProtKB-SubCell"/>
</dbReference>
<evidence type="ECO:0000256" key="3">
    <source>
        <dbReference type="ARBA" id="ARBA00022475"/>
    </source>
</evidence>
<dbReference type="InterPro" id="IPR045621">
    <property type="entry name" value="BPD_transp_1_N"/>
</dbReference>
<proteinExistence type="inferred from homology"/>
<dbReference type="PROSITE" id="PS50928">
    <property type="entry name" value="ABC_TM1"/>
    <property type="match status" value="1"/>
</dbReference>
<evidence type="ECO:0000256" key="7">
    <source>
        <dbReference type="RuleBase" id="RU363032"/>
    </source>
</evidence>
<dbReference type="PANTHER" id="PTHR43163">
    <property type="entry name" value="DIPEPTIDE TRANSPORT SYSTEM PERMEASE PROTEIN DPPB-RELATED"/>
    <property type="match status" value="1"/>
</dbReference>
<feature type="transmembrane region" description="Helical" evidence="7">
    <location>
        <begin position="133"/>
        <end position="159"/>
    </location>
</feature>
<protein>
    <submittedName>
        <fullName evidence="9">Peptide ABC transporter permease</fullName>
    </submittedName>
</protein>
<feature type="transmembrane region" description="Helical" evidence="7">
    <location>
        <begin position="245"/>
        <end position="272"/>
    </location>
</feature>
<evidence type="ECO:0000256" key="6">
    <source>
        <dbReference type="ARBA" id="ARBA00023136"/>
    </source>
</evidence>
<dbReference type="AlphaFoldDB" id="A0A8J3A8V6"/>
<evidence type="ECO:0000256" key="1">
    <source>
        <dbReference type="ARBA" id="ARBA00004651"/>
    </source>
</evidence>
<organism evidence="9 10">
    <name type="scientific">Egicoccus halophilus</name>
    <dbReference type="NCBI Taxonomy" id="1670830"/>
    <lineage>
        <taxon>Bacteria</taxon>
        <taxon>Bacillati</taxon>
        <taxon>Actinomycetota</taxon>
        <taxon>Nitriliruptoria</taxon>
        <taxon>Egicoccales</taxon>
        <taxon>Egicoccaceae</taxon>
        <taxon>Egicoccus</taxon>
    </lineage>
</organism>
<name>A0A8J3A8V6_9ACTN</name>
<keyword evidence="2 7" id="KW-0813">Transport</keyword>
<dbReference type="CDD" id="cd06261">
    <property type="entry name" value="TM_PBP2"/>
    <property type="match status" value="1"/>
</dbReference>
<sequence length="324" mass="36397">MLNYALRRLLITVPILILSTFLVFGFVSSAGDPLADLRAQPNITQEQIDRVREMRGLDDPFPVQYLRWIEQIPQGGFGEYLLSPRPIWPDLQRVIGNTLQLVVAAEVIAFVIAVVLGAVSAKRQYSVFDYSTTTLSFIGFSFPAFWFALILQVIVVMIFQATGVRIFPIANLSSANPGTGLEFWLDRAHHLVLPITCLAIFSIASYSRYMRASMLEVMSSDFIRTARAKGLPERIVTRRHMMRNALIPTVTVAALSFGTLINGAIVIETVFGLDGMGRYFINYLGRRDPYPIMAWLVITGTFLMIANLAADLIYGYLDPRIRYE</sequence>
<feature type="transmembrane region" description="Helical" evidence="7">
    <location>
        <begin position="292"/>
        <end position="317"/>
    </location>
</feature>
<dbReference type="EMBL" id="BMHA01000003">
    <property type="protein sequence ID" value="GGI04517.1"/>
    <property type="molecule type" value="Genomic_DNA"/>
</dbReference>
<dbReference type="Pfam" id="PF19300">
    <property type="entry name" value="BPD_transp_1_N"/>
    <property type="match status" value="1"/>
</dbReference>
<gene>
    <name evidence="9" type="ORF">GCM10011354_09490</name>
</gene>
<keyword evidence="10" id="KW-1185">Reference proteome</keyword>
<keyword evidence="4 7" id="KW-0812">Transmembrane</keyword>
<dbReference type="InterPro" id="IPR000515">
    <property type="entry name" value="MetI-like"/>
</dbReference>
<evidence type="ECO:0000313" key="10">
    <source>
        <dbReference type="Proteomes" id="UP000650511"/>
    </source>
</evidence>